<dbReference type="Proteomes" id="UP000887568">
    <property type="component" value="Unplaced"/>
</dbReference>
<dbReference type="InterPro" id="IPR012251">
    <property type="entry name" value="GlcNAc_6-SO4ase"/>
</dbReference>
<keyword evidence="5" id="KW-0325">Glycoprotein</keyword>
<evidence type="ECO:0000256" key="5">
    <source>
        <dbReference type="ARBA" id="ARBA00023180"/>
    </source>
</evidence>
<evidence type="ECO:0000256" key="3">
    <source>
        <dbReference type="ARBA" id="ARBA00022729"/>
    </source>
</evidence>
<organism evidence="9 10">
    <name type="scientific">Patiria miniata</name>
    <name type="common">Bat star</name>
    <name type="synonym">Asterina miniata</name>
    <dbReference type="NCBI Taxonomy" id="46514"/>
    <lineage>
        <taxon>Eukaryota</taxon>
        <taxon>Metazoa</taxon>
        <taxon>Echinodermata</taxon>
        <taxon>Eleutherozoa</taxon>
        <taxon>Asterozoa</taxon>
        <taxon>Asteroidea</taxon>
        <taxon>Valvatacea</taxon>
        <taxon>Valvatida</taxon>
        <taxon>Asterinidae</taxon>
        <taxon>Patiria</taxon>
    </lineage>
</organism>
<evidence type="ECO:0000313" key="10">
    <source>
        <dbReference type="Proteomes" id="UP000887568"/>
    </source>
</evidence>
<dbReference type="PIRSF" id="PIRSF036666">
    <property type="entry name" value="G6S"/>
    <property type="match status" value="1"/>
</dbReference>
<dbReference type="PANTHER" id="PTHR43108:SF8">
    <property type="entry name" value="SD21168P"/>
    <property type="match status" value="1"/>
</dbReference>
<dbReference type="OMA" id="GMRFDNC"/>
<evidence type="ECO:0000256" key="1">
    <source>
        <dbReference type="ARBA" id="ARBA00001913"/>
    </source>
</evidence>
<accession>A0A914ACB3</accession>
<dbReference type="CTD" id="2799"/>
<dbReference type="EnsemblMetazoa" id="XM_038205632.1">
    <property type="protein sequence ID" value="XP_038061560.1"/>
    <property type="gene ID" value="LOC119732202"/>
</dbReference>
<evidence type="ECO:0000256" key="7">
    <source>
        <dbReference type="SAM" id="SignalP"/>
    </source>
</evidence>
<feature type="chain" id="PRO_5037754900" description="Sulfatase N-terminal domain-containing protein" evidence="7">
    <location>
        <begin position="21"/>
        <end position="511"/>
    </location>
</feature>
<feature type="signal peptide" evidence="7">
    <location>
        <begin position="1"/>
        <end position="20"/>
    </location>
</feature>
<name>A0A914ACB3_PATMI</name>
<dbReference type="GO" id="GO:0005539">
    <property type="term" value="F:glycosaminoglycan binding"/>
    <property type="evidence" value="ECO:0007669"/>
    <property type="project" value="TreeGrafter"/>
</dbReference>
<dbReference type="InterPro" id="IPR000917">
    <property type="entry name" value="Sulfatase_N"/>
</dbReference>
<dbReference type="PROSITE" id="PS00523">
    <property type="entry name" value="SULFATASE_1"/>
    <property type="match status" value="1"/>
</dbReference>
<dbReference type="GeneID" id="119732202"/>
<feature type="modified residue" description="3-oxoalanine (Cys)" evidence="6">
    <location>
        <position position="69"/>
    </location>
</feature>
<comment type="similarity">
    <text evidence="2">Belongs to the sulfatase family.</text>
</comment>
<comment type="cofactor">
    <cofactor evidence="1">
        <name>Ca(2+)</name>
        <dbReference type="ChEBI" id="CHEBI:29108"/>
    </cofactor>
</comment>
<evidence type="ECO:0000313" key="9">
    <source>
        <dbReference type="EnsemblMetazoa" id="XP_038061560.1"/>
    </source>
</evidence>
<dbReference type="Pfam" id="PF00884">
    <property type="entry name" value="Sulfatase"/>
    <property type="match status" value="1"/>
</dbReference>
<dbReference type="InterPro" id="IPR017850">
    <property type="entry name" value="Alkaline_phosphatase_core_sf"/>
</dbReference>
<dbReference type="PANTHER" id="PTHR43108">
    <property type="entry name" value="N-ACETYLGLUCOSAMINE-6-SULFATASE FAMILY MEMBER"/>
    <property type="match status" value="1"/>
</dbReference>
<reference evidence="9" key="1">
    <citation type="submission" date="2022-11" db="UniProtKB">
        <authorList>
            <consortium name="EnsemblMetazoa"/>
        </authorList>
    </citation>
    <scope>IDENTIFICATION</scope>
</reference>
<dbReference type="GO" id="GO:0008449">
    <property type="term" value="F:N-acetylglucosamine-6-sulfatase activity"/>
    <property type="evidence" value="ECO:0007669"/>
    <property type="project" value="InterPro"/>
</dbReference>
<dbReference type="PROSITE" id="PS00149">
    <property type="entry name" value="SULFATASE_2"/>
    <property type="match status" value="1"/>
</dbReference>
<keyword evidence="10" id="KW-1185">Reference proteome</keyword>
<protein>
    <recommendedName>
        <fullName evidence="8">Sulfatase N-terminal domain-containing protein</fullName>
    </recommendedName>
</protein>
<dbReference type="SUPFAM" id="SSF53649">
    <property type="entry name" value="Alkaline phosphatase-like"/>
    <property type="match status" value="1"/>
</dbReference>
<comment type="PTM">
    <text evidence="6">The conversion to 3-oxoalanine (also known as C-formylglycine, FGly), of a serine or cysteine residue in prokaryotes and of a cysteine residue in eukaryotes, is critical for catalytic activity.</text>
</comment>
<dbReference type="Gene3D" id="3.40.720.10">
    <property type="entry name" value="Alkaline Phosphatase, subunit A"/>
    <property type="match status" value="1"/>
</dbReference>
<dbReference type="OrthoDB" id="96314at2759"/>
<keyword evidence="4" id="KW-0378">Hydrolase</keyword>
<evidence type="ECO:0000256" key="4">
    <source>
        <dbReference type="ARBA" id="ARBA00022801"/>
    </source>
</evidence>
<dbReference type="GO" id="GO:0030203">
    <property type="term" value="P:glycosaminoglycan metabolic process"/>
    <property type="evidence" value="ECO:0007669"/>
    <property type="project" value="InterPro"/>
</dbReference>
<proteinExistence type="inferred from homology"/>
<sequence length="511" mass="57084">MMEFLWRFCVLMSTVMMVFGAGKRPNIVFILTDDQDVTMNGMTPLVNTVSLIGKQGMTFNNMFTTSPLCCPSRSSILTGNYVHNHKAYNNSISGGCSNADWQKGPEKTTFATYLRGMGYKTFFAGKYLNQYGTKDAGGVAHIPPGWDEWNGLVKNSVYYNYTLSVNGKAEEHGDDYNKDYLTDLINNRSHEFLEKQSTTTPPFFVMVSTPACHAPFDSAPQYVQNYTKNAAPRGPSFNKAGTDKHWLIRHAPNPMAKDSVTLLDDVFRKRWRTLLSVDDMVKNIVDTLDSRKLLDSTYIIFSSDNGYHLGQFSLPMDKRQLYEFDIRVPLLIRGPKIKAGSVTDYPALNIDIMPTMIQLAGDPAPKDVDGLSLVPVLIPSTTETGGLSRDCLIEHSGEYEVNGIKGCPNTEFLAQCSPDCVCEDSKNNTFSCLRHIDAKSSYTYCEMVDSESFQEYYDLIKDPHQLTNSIKSVKPPDLAAMHKKLILLQLCKGNGCRQLVPPDNVEIEGSV</sequence>
<feature type="domain" description="Sulfatase N-terminal" evidence="8">
    <location>
        <begin position="25"/>
        <end position="361"/>
    </location>
</feature>
<evidence type="ECO:0000259" key="8">
    <source>
        <dbReference type="Pfam" id="PF00884"/>
    </source>
</evidence>
<dbReference type="InterPro" id="IPR024607">
    <property type="entry name" value="Sulfatase_CS"/>
</dbReference>
<evidence type="ECO:0000256" key="2">
    <source>
        <dbReference type="ARBA" id="ARBA00008779"/>
    </source>
</evidence>
<dbReference type="CDD" id="cd16147">
    <property type="entry name" value="G6S"/>
    <property type="match status" value="1"/>
</dbReference>
<keyword evidence="3 7" id="KW-0732">Signal</keyword>
<dbReference type="RefSeq" id="XP_038061560.1">
    <property type="nucleotide sequence ID" value="XM_038205632.1"/>
</dbReference>
<dbReference type="AlphaFoldDB" id="A0A914ACB3"/>
<evidence type="ECO:0000256" key="6">
    <source>
        <dbReference type="PIRSR" id="PIRSR036666-50"/>
    </source>
</evidence>